<protein>
    <submittedName>
        <fullName evidence="1">Uncharacterized protein</fullName>
    </submittedName>
</protein>
<evidence type="ECO:0000313" key="2">
    <source>
        <dbReference type="Proteomes" id="UP000297245"/>
    </source>
</evidence>
<organism evidence="1 2">
    <name type="scientific">Dendrothele bispora (strain CBS 962.96)</name>
    <dbReference type="NCBI Taxonomy" id="1314807"/>
    <lineage>
        <taxon>Eukaryota</taxon>
        <taxon>Fungi</taxon>
        <taxon>Dikarya</taxon>
        <taxon>Basidiomycota</taxon>
        <taxon>Agaricomycotina</taxon>
        <taxon>Agaricomycetes</taxon>
        <taxon>Agaricomycetidae</taxon>
        <taxon>Agaricales</taxon>
        <taxon>Agaricales incertae sedis</taxon>
        <taxon>Dendrothele</taxon>
    </lineage>
</organism>
<name>A0A4S8KP28_DENBC</name>
<dbReference type="AlphaFoldDB" id="A0A4S8KP28"/>
<evidence type="ECO:0000313" key="1">
    <source>
        <dbReference type="EMBL" id="THU77323.1"/>
    </source>
</evidence>
<feature type="non-terminal residue" evidence="1">
    <location>
        <position position="1"/>
    </location>
</feature>
<reference evidence="1 2" key="1">
    <citation type="journal article" date="2019" name="Nat. Ecol. Evol.">
        <title>Megaphylogeny resolves global patterns of mushroom evolution.</title>
        <authorList>
            <person name="Varga T."/>
            <person name="Krizsan K."/>
            <person name="Foldi C."/>
            <person name="Dima B."/>
            <person name="Sanchez-Garcia M."/>
            <person name="Sanchez-Ramirez S."/>
            <person name="Szollosi G.J."/>
            <person name="Szarkandi J.G."/>
            <person name="Papp V."/>
            <person name="Albert L."/>
            <person name="Andreopoulos W."/>
            <person name="Angelini C."/>
            <person name="Antonin V."/>
            <person name="Barry K.W."/>
            <person name="Bougher N.L."/>
            <person name="Buchanan P."/>
            <person name="Buyck B."/>
            <person name="Bense V."/>
            <person name="Catcheside P."/>
            <person name="Chovatia M."/>
            <person name="Cooper J."/>
            <person name="Damon W."/>
            <person name="Desjardin D."/>
            <person name="Finy P."/>
            <person name="Geml J."/>
            <person name="Haridas S."/>
            <person name="Hughes K."/>
            <person name="Justo A."/>
            <person name="Karasinski D."/>
            <person name="Kautmanova I."/>
            <person name="Kiss B."/>
            <person name="Kocsube S."/>
            <person name="Kotiranta H."/>
            <person name="LaButti K.M."/>
            <person name="Lechner B.E."/>
            <person name="Liimatainen K."/>
            <person name="Lipzen A."/>
            <person name="Lukacs Z."/>
            <person name="Mihaltcheva S."/>
            <person name="Morgado L.N."/>
            <person name="Niskanen T."/>
            <person name="Noordeloos M.E."/>
            <person name="Ohm R.A."/>
            <person name="Ortiz-Santana B."/>
            <person name="Ovrebo C."/>
            <person name="Racz N."/>
            <person name="Riley R."/>
            <person name="Savchenko A."/>
            <person name="Shiryaev A."/>
            <person name="Soop K."/>
            <person name="Spirin V."/>
            <person name="Szebenyi C."/>
            <person name="Tomsovsky M."/>
            <person name="Tulloss R.E."/>
            <person name="Uehling J."/>
            <person name="Grigoriev I.V."/>
            <person name="Vagvolgyi C."/>
            <person name="Papp T."/>
            <person name="Martin F.M."/>
            <person name="Miettinen O."/>
            <person name="Hibbett D.S."/>
            <person name="Nagy L.G."/>
        </authorList>
    </citation>
    <scope>NUCLEOTIDE SEQUENCE [LARGE SCALE GENOMIC DNA]</scope>
    <source>
        <strain evidence="1 2">CBS 962.96</strain>
    </source>
</reference>
<dbReference type="OrthoDB" id="6509975at2759"/>
<proteinExistence type="predicted"/>
<gene>
    <name evidence="1" type="ORF">K435DRAFT_786774</name>
</gene>
<sequence>VTDLFEVGPGNTVENGTLVPPPLIMEFSVTGTTTTLIFHLSSPLSVYGILLKPPHSLLPRATVHLYQPGSSHLVSFLSNVAIEHMSCIIGGPSSENAMVQGVISPRQRSRRDC</sequence>
<dbReference type="Proteomes" id="UP000297245">
    <property type="component" value="Unassembled WGS sequence"/>
</dbReference>
<accession>A0A4S8KP28</accession>
<dbReference type="EMBL" id="ML180478">
    <property type="protein sequence ID" value="THU77323.1"/>
    <property type="molecule type" value="Genomic_DNA"/>
</dbReference>
<keyword evidence="2" id="KW-1185">Reference proteome</keyword>